<proteinExistence type="predicted"/>
<sequence>MGFVEDLTRYKAEGASVCVFYFVHFERPSSFVQLSNERRATGQGSTIVSDNCPRRRLLLSVTGAHNCFSVNISSMASVIVVLIWTVMYLVLIACATVSLMAKSLIRVPRSYTQSELSSSHKSPLRGNSVGNGFAPRTVDVGMATKANAGTKTTMDVGIVEMVDPRMLGTVSHGRSNQEITFRNQRQRHAEKSSRKKEENDIPFKVATSSAYYNMIYLIEANGRRLKPP</sequence>
<keyword evidence="4" id="KW-1185">Reference proteome</keyword>
<evidence type="ECO:0000256" key="2">
    <source>
        <dbReference type="SAM" id="Phobius"/>
    </source>
</evidence>
<dbReference type="EMBL" id="JANQDX010000012">
    <property type="protein sequence ID" value="KAL0914697.1"/>
    <property type="molecule type" value="Genomic_DNA"/>
</dbReference>
<keyword evidence="2" id="KW-0472">Membrane</keyword>
<keyword evidence="2" id="KW-1133">Transmembrane helix</keyword>
<reference evidence="3 4" key="1">
    <citation type="journal article" date="2024" name="Plant Biotechnol. J.">
        <title>Dendrobium thyrsiflorum genome and its molecular insights into genes involved in important horticultural traits.</title>
        <authorList>
            <person name="Chen B."/>
            <person name="Wang J.Y."/>
            <person name="Zheng P.J."/>
            <person name="Li K.L."/>
            <person name="Liang Y.M."/>
            <person name="Chen X.F."/>
            <person name="Zhang C."/>
            <person name="Zhao X."/>
            <person name="He X."/>
            <person name="Zhang G.Q."/>
            <person name="Liu Z.J."/>
            <person name="Xu Q."/>
        </authorList>
    </citation>
    <scope>NUCLEOTIDE SEQUENCE [LARGE SCALE GENOMIC DNA]</scope>
    <source>
        <strain evidence="3">GZMU011</strain>
    </source>
</reference>
<gene>
    <name evidence="3" type="ORF">M5K25_015066</name>
</gene>
<feature type="region of interest" description="Disordered" evidence="1">
    <location>
        <begin position="182"/>
        <end position="201"/>
    </location>
</feature>
<keyword evidence="2" id="KW-0812">Transmembrane</keyword>
<accession>A0ABD0UW69</accession>
<dbReference type="AlphaFoldDB" id="A0ABD0UW69"/>
<protein>
    <submittedName>
        <fullName evidence="3">Uncharacterized protein</fullName>
    </submittedName>
</protein>
<evidence type="ECO:0000256" key="1">
    <source>
        <dbReference type="SAM" id="MobiDB-lite"/>
    </source>
</evidence>
<evidence type="ECO:0000313" key="3">
    <source>
        <dbReference type="EMBL" id="KAL0914697.1"/>
    </source>
</evidence>
<organism evidence="3 4">
    <name type="scientific">Dendrobium thyrsiflorum</name>
    <name type="common">Pinecone-like raceme dendrobium</name>
    <name type="synonym">Orchid</name>
    <dbReference type="NCBI Taxonomy" id="117978"/>
    <lineage>
        <taxon>Eukaryota</taxon>
        <taxon>Viridiplantae</taxon>
        <taxon>Streptophyta</taxon>
        <taxon>Embryophyta</taxon>
        <taxon>Tracheophyta</taxon>
        <taxon>Spermatophyta</taxon>
        <taxon>Magnoliopsida</taxon>
        <taxon>Liliopsida</taxon>
        <taxon>Asparagales</taxon>
        <taxon>Orchidaceae</taxon>
        <taxon>Epidendroideae</taxon>
        <taxon>Malaxideae</taxon>
        <taxon>Dendrobiinae</taxon>
        <taxon>Dendrobium</taxon>
    </lineage>
</organism>
<evidence type="ECO:0000313" key="4">
    <source>
        <dbReference type="Proteomes" id="UP001552299"/>
    </source>
</evidence>
<feature type="transmembrane region" description="Helical" evidence="2">
    <location>
        <begin position="78"/>
        <end position="101"/>
    </location>
</feature>
<feature type="compositionally biased region" description="Basic and acidic residues" evidence="1">
    <location>
        <begin position="187"/>
        <end position="201"/>
    </location>
</feature>
<comment type="caution">
    <text evidence="3">The sequence shown here is derived from an EMBL/GenBank/DDBJ whole genome shotgun (WGS) entry which is preliminary data.</text>
</comment>
<name>A0ABD0UW69_DENTH</name>
<dbReference type="Proteomes" id="UP001552299">
    <property type="component" value="Unassembled WGS sequence"/>
</dbReference>